<keyword evidence="1" id="KW-0812">Transmembrane</keyword>
<feature type="transmembrane region" description="Helical" evidence="1">
    <location>
        <begin position="25"/>
        <end position="47"/>
    </location>
</feature>
<evidence type="ECO:0000313" key="2">
    <source>
        <dbReference type="EMBL" id="WAH36995.1"/>
    </source>
</evidence>
<dbReference type="RefSeq" id="WP_268044423.1">
    <property type="nucleotide sequence ID" value="NZ_CP104064.1"/>
</dbReference>
<keyword evidence="1" id="KW-1133">Transmembrane helix</keyword>
<keyword evidence="1" id="KW-0472">Membrane</keyword>
<dbReference type="EMBL" id="CP104064">
    <property type="protein sequence ID" value="WAH36995.1"/>
    <property type="molecule type" value="Genomic_DNA"/>
</dbReference>
<evidence type="ECO:0000256" key="1">
    <source>
        <dbReference type="SAM" id="Phobius"/>
    </source>
</evidence>
<keyword evidence="3" id="KW-1185">Reference proteome</keyword>
<evidence type="ECO:0000313" key="3">
    <source>
        <dbReference type="Proteomes" id="UP001164803"/>
    </source>
</evidence>
<dbReference type="Proteomes" id="UP001164803">
    <property type="component" value="Chromosome"/>
</dbReference>
<gene>
    <name evidence="2" type="ORF">NZD86_23035</name>
</gene>
<organism evidence="2 3">
    <name type="scientific">Alicyclobacillus dauci</name>
    <dbReference type="NCBI Taxonomy" id="1475485"/>
    <lineage>
        <taxon>Bacteria</taxon>
        <taxon>Bacillati</taxon>
        <taxon>Bacillota</taxon>
        <taxon>Bacilli</taxon>
        <taxon>Bacillales</taxon>
        <taxon>Alicyclobacillaceae</taxon>
        <taxon>Alicyclobacillus</taxon>
    </lineage>
</organism>
<evidence type="ECO:0008006" key="4">
    <source>
        <dbReference type="Google" id="ProtNLM"/>
    </source>
</evidence>
<feature type="transmembrane region" description="Helical" evidence="1">
    <location>
        <begin position="180"/>
        <end position="199"/>
    </location>
</feature>
<protein>
    <recommendedName>
        <fullName evidence="4">Colicin V production protein</fullName>
    </recommendedName>
</protein>
<sequence>MIDVILLGEVFWVWVWVRARTAERALLYVAAMLTSLFVATHISPWFARRFMESGSTFEWLTDRIQAATHPVGMTGLVMPPVPAFIGLSGEPKWIALHILQGMLTVLMTWAIFMLFMVIEYLMQVFWDDEGVVSGRGDRVLANLAGLACGVAVAWSTIWFLANLSWVSLAHNMAYVVNESIIFAVLEHIVQFLSPLWTMLSWS</sequence>
<proteinExistence type="predicted"/>
<feature type="transmembrane region" description="Helical" evidence="1">
    <location>
        <begin position="94"/>
        <end position="118"/>
    </location>
</feature>
<accession>A0ABY6Z4Q2</accession>
<feature type="transmembrane region" description="Helical" evidence="1">
    <location>
        <begin position="139"/>
        <end position="160"/>
    </location>
</feature>
<name>A0ABY6Z4Q2_9BACL</name>
<reference evidence="2" key="1">
    <citation type="submission" date="2022-08" db="EMBL/GenBank/DDBJ databases">
        <title>Alicyclobacillus dauci DSM2870, complete genome.</title>
        <authorList>
            <person name="Wang Q."/>
            <person name="Cai R."/>
            <person name="Wang Z."/>
        </authorList>
    </citation>
    <scope>NUCLEOTIDE SEQUENCE</scope>
    <source>
        <strain evidence="2">DSM 28700</strain>
    </source>
</reference>